<dbReference type="STRING" id="118200.A0A093FZY6"/>
<evidence type="ECO:0000256" key="3">
    <source>
        <dbReference type="SAM" id="MobiDB-lite"/>
    </source>
</evidence>
<organism evidence="5 6">
    <name type="scientific">Dryobates pubescens</name>
    <name type="common">Downy woodpecker</name>
    <name type="synonym">Picoides pubescens</name>
    <dbReference type="NCBI Taxonomy" id="118200"/>
    <lineage>
        <taxon>Eukaryota</taxon>
        <taxon>Metazoa</taxon>
        <taxon>Chordata</taxon>
        <taxon>Craniata</taxon>
        <taxon>Vertebrata</taxon>
        <taxon>Euteleostomi</taxon>
        <taxon>Archelosauria</taxon>
        <taxon>Archosauria</taxon>
        <taxon>Dinosauria</taxon>
        <taxon>Saurischia</taxon>
        <taxon>Theropoda</taxon>
        <taxon>Coelurosauria</taxon>
        <taxon>Aves</taxon>
        <taxon>Neognathae</taxon>
        <taxon>Neoaves</taxon>
        <taxon>Telluraves</taxon>
        <taxon>Coraciimorphae</taxon>
        <taxon>Piciformes</taxon>
        <taxon>Picidae</taxon>
        <taxon>Dryobates</taxon>
    </lineage>
</organism>
<protein>
    <recommendedName>
        <fullName evidence="7">RSVR protein</fullName>
    </recommendedName>
</protein>
<dbReference type="InterPro" id="IPR002172">
    <property type="entry name" value="LDrepeatLR_classA_rpt"/>
</dbReference>
<evidence type="ECO:0000256" key="2">
    <source>
        <dbReference type="PROSITE-ProRule" id="PRU00124"/>
    </source>
</evidence>
<feature type="disulfide bond" evidence="2">
    <location>
        <begin position="18"/>
        <end position="33"/>
    </location>
</feature>
<dbReference type="SMART" id="SM00192">
    <property type="entry name" value="LDLa"/>
    <property type="match status" value="1"/>
</dbReference>
<feature type="compositionally biased region" description="Low complexity" evidence="3">
    <location>
        <begin position="50"/>
        <end position="61"/>
    </location>
</feature>
<name>A0A093FZY6_DRYPU</name>
<evidence type="ECO:0008006" key="7">
    <source>
        <dbReference type="Google" id="ProtNLM"/>
    </source>
</evidence>
<keyword evidence="4" id="KW-1133">Transmembrane helix</keyword>
<evidence type="ECO:0000313" key="6">
    <source>
        <dbReference type="Proteomes" id="UP000053875"/>
    </source>
</evidence>
<dbReference type="AlphaFoldDB" id="A0A093FZY6"/>
<keyword evidence="6" id="KW-1185">Reference proteome</keyword>
<feature type="non-terminal residue" evidence="5">
    <location>
        <position position="142"/>
    </location>
</feature>
<dbReference type="Pfam" id="PF00057">
    <property type="entry name" value="Ldl_recept_a"/>
    <property type="match status" value="1"/>
</dbReference>
<keyword evidence="4" id="KW-0472">Membrane</keyword>
<accession>A0A093FZY6</accession>
<gene>
    <name evidence="5" type="ORF">N307_11964</name>
</gene>
<evidence type="ECO:0000256" key="4">
    <source>
        <dbReference type="SAM" id="Phobius"/>
    </source>
</evidence>
<dbReference type="InterPro" id="IPR036055">
    <property type="entry name" value="LDL_receptor-like_sf"/>
</dbReference>
<dbReference type="Gene3D" id="4.10.400.10">
    <property type="entry name" value="Low-density Lipoprotein Receptor"/>
    <property type="match status" value="1"/>
</dbReference>
<proteinExistence type="predicted"/>
<feature type="region of interest" description="Disordered" evidence="3">
    <location>
        <begin position="119"/>
        <end position="142"/>
    </location>
</feature>
<keyword evidence="1 2" id="KW-1015">Disulfide bond</keyword>
<evidence type="ECO:0000256" key="1">
    <source>
        <dbReference type="ARBA" id="ARBA00023157"/>
    </source>
</evidence>
<dbReference type="EMBL" id="KL214911">
    <property type="protein sequence ID" value="KFV62378.1"/>
    <property type="molecule type" value="Genomic_DNA"/>
</dbReference>
<feature type="region of interest" description="Disordered" evidence="3">
    <location>
        <begin position="49"/>
        <end position="79"/>
    </location>
</feature>
<keyword evidence="4" id="KW-0812">Transmembrane</keyword>
<feature type="non-terminal residue" evidence="5">
    <location>
        <position position="1"/>
    </location>
</feature>
<sequence length="142" mass="15274">GQFQCKPGTPCFLDEWRCDGHPDCKDGEDEQDCNGYPDCEDGEDEWGCGTATPAAPSPDDAWVTPPRSSAVLPTDSAESSPDVQAKYCEWFSACALSSLVLLSVLVAVGSIAVWGLSKAKSRPDIFSPEKASREQLMPDKSQ</sequence>
<dbReference type="SUPFAM" id="SSF57424">
    <property type="entry name" value="LDL receptor-like module"/>
    <property type="match status" value="1"/>
</dbReference>
<dbReference type="Proteomes" id="UP000053875">
    <property type="component" value="Unassembled WGS sequence"/>
</dbReference>
<dbReference type="CDD" id="cd00112">
    <property type="entry name" value="LDLa"/>
    <property type="match status" value="1"/>
</dbReference>
<dbReference type="PROSITE" id="PS50068">
    <property type="entry name" value="LDLRA_2"/>
    <property type="match status" value="1"/>
</dbReference>
<feature type="compositionally biased region" description="Basic and acidic residues" evidence="3">
    <location>
        <begin position="130"/>
        <end position="142"/>
    </location>
</feature>
<comment type="caution">
    <text evidence="2">Lacks conserved residue(s) required for the propagation of feature annotation.</text>
</comment>
<feature type="transmembrane region" description="Helical" evidence="4">
    <location>
        <begin position="90"/>
        <end position="116"/>
    </location>
</feature>
<evidence type="ECO:0000313" key="5">
    <source>
        <dbReference type="EMBL" id="KFV62378.1"/>
    </source>
</evidence>
<reference evidence="5 6" key="1">
    <citation type="submission" date="2014-04" db="EMBL/GenBank/DDBJ databases">
        <title>Genome evolution of avian class.</title>
        <authorList>
            <person name="Zhang G."/>
            <person name="Li C."/>
        </authorList>
    </citation>
    <scope>NUCLEOTIDE SEQUENCE [LARGE SCALE GENOMIC DNA]</scope>
    <source>
        <strain evidence="5">BGI_N307</strain>
    </source>
</reference>